<dbReference type="Gene3D" id="3.40.50.1110">
    <property type="entry name" value="SGNH hydrolase"/>
    <property type="match status" value="5"/>
</dbReference>
<evidence type="ECO:0000256" key="4">
    <source>
        <dbReference type="ARBA" id="ARBA00023180"/>
    </source>
</evidence>
<evidence type="ECO:0000256" key="5">
    <source>
        <dbReference type="SAM" id="SignalP"/>
    </source>
</evidence>
<dbReference type="Proteomes" id="UP000026961">
    <property type="component" value="Chromosome 1"/>
</dbReference>
<protein>
    <recommendedName>
        <fullName evidence="8">GDSL esterase/lipase</fullName>
    </recommendedName>
</protein>
<reference evidence="6" key="1">
    <citation type="submission" date="2013-08" db="EMBL/GenBank/DDBJ databases">
        <title>Oryza genome evolution.</title>
        <authorList>
            <person name="Wing R.A."/>
            <person name="Panaud O."/>
            <person name="Oliveira A.C."/>
        </authorList>
    </citation>
    <scope>NUCLEOTIDE SEQUENCE</scope>
</reference>
<dbReference type="Gramene" id="OGLUM01G28530.1">
    <property type="protein sequence ID" value="OGLUM01G28530.1"/>
    <property type="gene ID" value="OGLUM01G28530"/>
</dbReference>
<dbReference type="Pfam" id="PF00657">
    <property type="entry name" value="Lipase_GDSL"/>
    <property type="match status" value="3"/>
</dbReference>
<keyword evidence="2 5" id="KW-0732">Signal</keyword>
<name>A0A0D9YCG4_9ORYZ</name>
<keyword evidence="4" id="KW-0325">Glycoprotein</keyword>
<evidence type="ECO:0008006" key="8">
    <source>
        <dbReference type="Google" id="ProtNLM"/>
    </source>
</evidence>
<dbReference type="PANTHER" id="PTHR22835">
    <property type="entry name" value="ZINC FINGER FYVE DOMAIN CONTAINING PROTEIN"/>
    <property type="match status" value="1"/>
</dbReference>
<dbReference type="eggNOG" id="ENOG502QSMM">
    <property type="taxonomic scope" value="Eukaryota"/>
</dbReference>
<dbReference type="InterPro" id="IPR001087">
    <property type="entry name" value="GDSL"/>
</dbReference>
<evidence type="ECO:0000313" key="7">
    <source>
        <dbReference type="Proteomes" id="UP000026961"/>
    </source>
</evidence>
<keyword evidence="7" id="KW-1185">Reference proteome</keyword>
<reference evidence="6" key="3">
    <citation type="submission" date="2018-05" db="EMBL/GenBank/DDBJ databases">
        <title>OgluRS3 (Oryza glumaepatula Reference Sequence Version 3).</title>
        <authorList>
            <person name="Zhang J."/>
            <person name="Kudrna D."/>
            <person name="Lee S."/>
            <person name="Talag J."/>
            <person name="Welchert J."/>
            <person name="Wing R.A."/>
        </authorList>
    </citation>
    <scope>NUCLEOTIDE SEQUENCE [LARGE SCALE GENOMIC DNA]</scope>
</reference>
<feature type="signal peptide" evidence="5">
    <location>
        <begin position="1"/>
        <end position="36"/>
    </location>
</feature>
<dbReference type="AlphaFoldDB" id="A0A0D9YCG4"/>
<evidence type="ECO:0000313" key="6">
    <source>
        <dbReference type="EnsemblPlants" id="OGLUM01G28530.1"/>
    </source>
</evidence>
<evidence type="ECO:0000256" key="2">
    <source>
        <dbReference type="ARBA" id="ARBA00022729"/>
    </source>
</evidence>
<organism evidence="6">
    <name type="scientific">Oryza glumipatula</name>
    <dbReference type="NCBI Taxonomy" id="40148"/>
    <lineage>
        <taxon>Eukaryota</taxon>
        <taxon>Viridiplantae</taxon>
        <taxon>Streptophyta</taxon>
        <taxon>Embryophyta</taxon>
        <taxon>Tracheophyta</taxon>
        <taxon>Spermatophyta</taxon>
        <taxon>Magnoliopsida</taxon>
        <taxon>Liliopsida</taxon>
        <taxon>Poales</taxon>
        <taxon>Poaceae</taxon>
        <taxon>BOP clade</taxon>
        <taxon>Oryzoideae</taxon>
        <taxon>Oryzeae</taxon>
        <taxon>Oryzinae</taxon>
        <taxon>Oryza</taxon>
    </lineage>
</organism>
<reference evidence="6" key="2">
    <citation type="submission" date="2015-04" db="UniProtKB">
        <authorList>
            <consortium name="EnsemblPlants"/>
        </authorList>
    </citation>
    <scope>IDENTIFICATION</scope>
</reference>
<comment type="similarity">
    <text evidence="1">Belongs to the 'GDSL' lipolytic enzyme family.</text>
</comment>
<keyword evidence="3" id="KW-0378">Hydrolase</keyword>
<evidence type="ECO:0000256" key="3">
    <source>
        <dbReference type="ARBA" id="ARBA00022801"/>
    </source>
</evidence>
<dbReference type="SUPFAM" id="SSF52266">
    <property type="entry name" value="SGNH hydrolase"/>
    <property type="match status" value="2"/>
</dbReference>
<proteinExistence type="inferred from homology"/>
<dbReference type="CDD" id="cd01837">
    <property type="entry name" value="SGNH_plant_lipase_like"/>
    <property type="match status" value="2"/>
</dbReference>
<dbReference type="InterPro" id="IPR036514">
    <property type="entry name" value="SGNH_hydro_sf"/>
</dbReference>
<accession>A0A0D9YCG4</accession>
<evidence type="ECO:0000256" key="1">
    <source>
        <dbReference type="ARBA" id="ARBA00008668"/>
    </source>
</evidence>
<dbReference type="PANTHER" id="PTHR22835:SF663">
    <property type="entry name" value="LIPASE-LIKE"/>
    <property type="match status" value="1"/>
</dbReference>
<dbReference type="EnsemblPlants" id="OGLUM01G28530.1">
    <property type="protein sequence ID" value="OGLUM01G28530.1"/>
    <property type="gene ID" value="OGLUM01G28530"/>
</dbReference>
<dbReference type="GO" id="GO:0016788">
    <property type="term" value="F:hydrolase activity, acting on ester bonds"/>
    <property type="evidence" value="ECO:0007669"/>
    <property type="project" value="InterPro"/>
</dbReference>
<dbReference type="InterPro" id="IPR035669">
    <property type="entry name" value="SGNH_plant_lipase-like"/>
</dbReference>
<dbReference type="HOGENOM" id="CLU_008704_0_0_1"/>
<feature type="chain" id="PRO_5002351343" description="GDSL esterase/lipase" evidence="5">
    <location>
        <begin position="37"/>
        <end position="1149"/>
    </location>
</feature>
<dbReference type="STRING" id="40148.A0A0D9YCG4"/>
<sequence length="1149" mass="123632">MDSSSTSGRKGGGLLLSPPPAAVVVAVAVLLSAAEAATEEPCYPRLFSFGDSLTDTGNFAFIYGNDSREPALRPPYGETFFHRATGRFSDGRLVVDFIADALGLPFVRPYLSGRTAGDFACGANFAVGGATALSPAFFRARGVPMADIVHLDMEMKWFRDLLKLLCPGDLAGCTGMMNQSLFLVGEIGGNDYNLPLLSGVSITKIRSFTPSVIAKISSTITELIGLGAKTLVVPGNLPIGCVPNYLMIFKSGKKEDYEPETGCLRWMNEFSQYHNKLLIDELEKLRKLHPDVAIIYADYYGAAMEVFLSPEQFGIEDPLTACCGGGGPYGVSGTARCGYGEYKVCDDPQKFGSWDGFHPSEAAYKAIAIGLLRGSYTQPSFATTTNSCPQITELSSSVEYKVLYDLTAELFYTEWLLPKMVSSTSGGGAGLLSPPAVVLAVAVVLSAAAAAAQALAAPCYLRVFSFGDSLADTGNLWPPYGETFFHRATGRCSDGRLIIDFIGLSPPAVVLAVAVVLSAAASRALAAPCYPRVFCFGDSLTDTGNIAFLYGNDSRRPSLWPPYGETFLHRATGRSSNGRLIIDFIAEAMGLPFVRPYWGGQTAGNFASGANFAVGGATALSPEFFRERGVPMDDDTVHLDMEMEWFRDLLGMLCTGGDMDGCKGMMNQSLFLVGEIGGNDYNLPLMSGMSIEKIRNFTPSVIAKISSIITELIGLGAKTLVVPGNIPIGCIPMYLMQFESDKKEDYEPKIGCLRWMNEFSQYHNKLLVDELENLRKLHPDVTIIYADYYGAAMEVFLSPERFGIEDPLVACCGGRGPYGVSASVRCGYGEYKVCDDPAKYASWDGFHPSEAAYKGIAIGLLQGSYTQPPIVSITNSCPQIIGLGIENPLAACCGGGGPYGVSETARCGHGEYKVCDDPQLYGSWDGYHPSEAVFKAIAIGLLRGSYTQAPLACPQIPELGSSVEYKRERMASSTSGRRGAAAVVLAAVAVLLSASQALAAPCYPRVFSFGDSLTDTGNIAFLYGNDSRRPTLWPPYGETFFHRATGRASNGRLIIDFIADALGLPFVRPYWSGRTAGDFAHGANFAVGGATALSPDFYRERGVHVRDTVHLDMEMNWFRDLLGLLCPDDLAGIYVRLLNSFSFHAPCHL</sequence>